<feature type="compositionally biased region" description="Basic and acidic residues" evidence="1">
    <location>
        <begin position="120"/>
        <end position="146"/>
    </location>
</feature>
<feature type="compositionally biased region" description="Basic residues" evidence="1">
    <location>
        <begin position="160"/>
        <end position="170"/>
    </location>
</feature>
<gene>
    <name evidence="2" type="ORF">OsJ_28419</name>
</gene>
<accession>A3BW60</accession>
<protein>
    <submittedName>
        <fullName evidence="2">Uncharacterized protein</fullName>
    </submittedName>
</protein>
<dbReference type="EMBL" id="CM000146">
    <property type="protein sequence ID" value="EAZ43799.1"/>
    <property type="molecule type" value="Genomic_DNA"/>
</dbReference>
<organism evidence="2">
    <name type="scientific">Oryza sativa subsp. japonica</name>
    <name type="common">Rice</name>
    <dbReference type="NCBI Taxonomy" id="39947"/>
    <lineage>
        <taxon>Eukaryota</taxon>
        <taxon>Viridiplantae</taxon>
        <taxon>Streptophyta</taxon>
        <taxon>Embryophyta</taxon>
        <taxon>Tracheophyta</taxon>
        <taxon>Spermatophyta</taxon>
        <taxon>Magnoliopsida</taxon>
        <taxon>Liliopsida</taxon>
        <taxon>Poales</taxon>
        <taxon>Poaceae</taxon>
        <taxon>BOP clade</taxon>
        <taxon>Oryzoideae</taxon>
        <taxon>Oryzeae</taxon>
        <taxon>Oryzinae</taxon>
        <taxon>Oryza</taxon>
        <taxon>Oryza sativa</taxon>
    </lineage>
</organism>
<reference evidence="2" key="1">
    <citation type="journal article" date="2005" name="PLoS Biol.">
        <title>The genomes of Oryza sativa: a history of duplications.</title>
        <authorList>
            <person name="Yu J."/>
            <person name="Wang J."/>
            <person name="Lin W."/>
            <person name="Li S."/>
            <person name="Li H."/>
            <person name="Zhou J."/>
            <person name="Ni P."/>
            <person name="Dong W."/>
            <person name="Hu S."/>
            <person name="Zeng C."/>
            <person name="Zhang J."/>
            <person name="Zhang Y."/>
            <person name="Li R."/>
            <person name="Xu Z."/>
            <person name="Li S."/>
            <person name="Li X."/>
            <person name="Zheng H."/>
            <person name="Cong L."/>
            <person name="Lin L."/>
            <person name="Yin J."/>
            <person name="Geng J."/>
            <person name="Li G."/>
            <person name="Shi J."/>
            <person name="Liu J."/>
            <person name="Lv H."/>
            <person name="Li J."/>
            <person name="Wang J."/>
            <person name="Deng Y."/>
            <person name="Ran L."/>
            <person name="Shi X."/>
            <person name="Wang X."/>
            <person name="Wu Q."/>
            <person name="Li C."/>
            <person name="Ren X."/>
            <person name="Wang J."/>
            <person name="Wang X."/>
            <person name="Li D."/>
            <person name="Liu D."/>
            <person name="Zhang X."/>
            <person name="Ji Z."/>
            <person name="Zhao W."/>
            <person name="Sun Y."/>
            <person name="Zhang Z."/>
            <person name="Bao J."/>
            <person name="Han Y."/>
            <person name="Dong L."/>
            <person name="Ji J."/>
            <person name="Chen P."/>
            <person name="Wu S."/>
            <person name="Liu J."/>
            <person name="Xiao Y."/>
            <person name="Bu D."/>
            <person name="Tan J."/>
            <person name="Yang L."/>
            <person name="Ye C."/>
            <person name="Zhang J."/>
            <person name="Xu J."/>
            <person name="Zhou Y."/>
            <person name="Yu Y."/>
            <person name="Zhang B."/>
            <person name="Zhuang S."/>
            <person name="Wei H."/>
            <person name="Liu B."/>
            <person name="Lei M."/>
            <person name="Yu H."/>
            <person name="Li Y."/>
            <person name="Xu H."/>
            <person name="Wei S."/>
            <person name="He X."/>
            <person name="Fang L."/>
            <person name="Zhang Z."/>
            <person name="Zhang Y."/>
            <person name="Huang X."/>
            <person name="Su Z."/>
            <person name="Tong W."/>
            <person name="Li J."/>
            <person name="Tong Z."/>
            <person name="Li S."/>
            <person name="Ye J."/>
            <person name="Wang L."/>
            <person name="Fang L."/>
            <person name="Lei T."/>
            <person name="Chen C."/>
            <person name="Chen H."/>
            <person name="Xu Z."/>
            <person name="Li H."/>
            <person name="Huang H."/>
            <person name="Zhang F."/>
            <person name="Xu H."/>
            <person name="Li N."/>
            <person name="Zhao C."/>
            <person name="Li S."/>
            <person name="Dong L."/>
            <person name="Huang Y."/>
            <person name="Li L."/>
            <person name="Xi Y."/>
            <person name="Qi Q."/>
            <person name="Li W."/>
            <person name="Zhang B."/>
            <person name="Hu W."/>
            <person name="Zhang Y."/>
            <person name="Tian X."/>
            <person name="Jiao Y."/>
            <person name="Liang X."/>
            <person name="Jin J."/>
            <person name="Gao L."/>
            <person name="Zheng W."/>
            <person name="Hao B."/>
            <person name="Liu S."/>
            <person name="Wang W."/>
            <person name="Yuan L."/>
            <person name="Cao M."/>
            <person name="McDermott J."/>
            <person name="Samudrala R."/>
            <person name="Wang J."/>
            <person name="Wong G.K."/>
            <person name="Yang H."/>
        </authorList>
    </citation>
    <scope>NUCLEOTIDE SEQUENCE [LARGE SCALE GENOMIC DNA]</scope>
</reference>
<dbReference type="AlphaFoldDB" id="A3BW60"/>
<proteinExistence type="predicted"/>
<feature type="compositionally biased region" description="Basic and acidic residues" evidence="1">
    <location>
        <begin position="93"/>
        <end position="106"/>
    </location>
</feature>
<name>A3BW60_ORYSJ</name>
<feature type="region of interest" description="Disordered" evidence="1">
    <location>
        <begin position="1"/>
        <end position="182"/>
    </location>
</feature>
<evidence type="ECO:0000256" key="1">
    <source>
        <dbReference type="SAM" id="MobiDB-lite"/>
    </source>
</evidence>
<reference evidence="2" key="2">
    <citation type="submission" date="2008-12" db="EMBL/GenBank/DDBJ databases">
        <title>Improved gene annotation of the rice (Oryza sativa) genomes.</title>
        <authorList>
            <person name="Wang J."/>
            <person name="Li R."/>
            <person name="Fan W."/>
            <person name="Huang Q."/>
            <person name="Zhang J."/>
            <person name="Zhou Y."/>
            <person name="Hu Y."/>
            <person name="Zi S."/>
            <person name="Li J."/>
            <person name="Ni P."/>
            <person name="Zheng H."/>
            <person name="Zhang Y."/>
            <person name="Zhao M."/>
            <person name="Hao Q."/>
            <person name="McDermott J."/>
            <person name="Samudrala R."/>
            <person name="Kristiansen K."/>
            <person name="Wong G.K.-S."/>
        </authorList>
    </citation>
    <scope>NUCLEOTIDE SEQUENCE</scope>
</reference>
<dbReference type="Proteomes" id="UP000007752">
    <property type="component" value="Chromosome 9"/>
</dbReference>
<sequence length="182" mass="19535">MGQTEPCRGSFIEPRSRPSNAPPPRPQAPLGFYCSEIPSRGGSTVSLPGDLSLKGRGGRRPAKPGPRTPHDPPAGPEGLTLGPTLSPPWLRPSRSEAEGDARRAPEIDLGGGPEIEVEEERGPEAEVEAEPEREPKAETESARGPEVEGAESTHTPLHLGRPRIRTRRRGSERSPQSRGRTS</sequence>
<feature type="compositionally biased region" description="Pro residues" evidence="1">
    <location>
        <begin position="63"/>
        <end position="75"/>
    </location>
</feature>
<evidence type="ECO:0000313" key="2">
    <source>
        <dbReference type="EMBL" id="EAZ43799.1"/>
    </source>
</evidence>